<comment type="caution">
    <text evidence="2">The sequence shown here is derived from an EMBL/GenBank/DDBJ whole genome shotgun (WGS) entry which is preliminary data.</text>
</comment>
<evidence type="ECO:0000256" key="1">
    <source>
        <dbReference type="SAM" id="Phobius"/>
    </source>
</evidence>
<protein>
    <submittedName>
        <fullName evidence="2">Uncharacterized protein</fullName>
    </submittedName>
</protein>
<sequence>MHKLLKNFEIKKRGLRISLFFTIVSLISFFTGNTILQFILLGLGFVSFLFTLVQPEAFHFFTNLILEWILIFFSGISKVSLLILYIILWKPIQVVIDLFRGEKNS</sequence>
<dbReference type="EMBL" id="AHNR02000068">
    <property type="protein sequence ID" value="EKR53049.1"/>
    <property type="molecule type" value="Genomic_DNA"/>
</dbReference>
<organism evidence="2 3">
    <name type="scientific">Leptospira interrogans str. UI 12758</name>
    <dbReference type="NCBI Taxonomy" id="1049938"/>
    <lineage>
        <taxon>Bacteria</taxon>
        <taxon>Pseudomonadati</taxon>
        <taxon>Spirochaetota</taxon>
        <taxon>Spirochaetia</taxon>
        <taxon>Leptospirales</taxon>
        <taxon>Leptospiraceae</taxon>
        <taxon>Leptospira</taxon>
    </lineage>
</organism>
<keyword evidence="1" id="KW-0812">Transmembrane</keyword>
<dbReference type="RefSeq" id="WP_000549325.1">
    <property type="nucleotide sequence ID" value="NZ_AHNR02000068.1"/>
</dbReference>
<gene>
    <name evidence="2" type="ORF">LEP1GSC105_1842</name>
</gene>
<reference evidence="2 3" key="1">
    <citation type="submission" date="2012-10" db="EMBL/GenBank/DDBJ databases">
        <authorList>
            <person name="Harkins D.M."/>
            <person name="Durkin A.S."/>
            <person name="Brinkac L.M."/>
            <person name="Haft D.H."/>
            <person name="Selengut J.D."/>
            <person name="Sanka R."/>
            <person name="DePew J."/>
            <person name="Purushe J."/>
            <person name="Chanthongthip A."/>
            <person name="Lattana O."/>
            <person name="Phetsouvanh R."/>
            <person name="Newton P.N."/>
            <person name="Vinetz J.M."/>
            <person name="Sutton G.G."/>
            <person name="Nierman W.C."/>
            <person name="Fouts D.E."/>
        </authorList>
    </citation>
    <scope>NUCLEOTIDE SEQUENCE [LARGE SCALE GENOMIC DNA]</scope>
    <source>
        <strain evidence="2 3">UI 12758</strain>
    </source>
</reference>
<keyword evidence="1" id="KW-1133">Transmembrane helix</keyword>
<feature type="transmembrane region" description="Helical" evidence="1">
    <location>
        <begin position="20"/>
        <end position="53"/>
    </location>
</feature>
<accession>A0A0E2DBL8</accession>
<evidence type="ECO:0000313" key="2">
    <source>
        <dbReference type="EMBL" id="EKR53049.1"/>
    </source>
</evidence>
<dbReference type="AlphaFoldDB" id="A0A0E2DBL8"/>
<feature type="transmembrane region" description="Helical" evidence="1">
    <location>
        <begin position="65"/>
        <end position="88"/>
    </location>
</feature>
<keyword evidence="1" id="KW-0472">Membrane</keyword>
<name>A0A0E2DBL8_LEPIR</name>
<evidence type="ECO:0000313" key="3">
    <source>
        <dbReference type="Proteomes" id="UP000001340"/>
    </source>
</evidence>
<proteinExistence type="predicted"/>
<dbReference type="GeneID" id="61141826"/>
<dbReference type="Proteomes" id="UP000001340">
    <property type="component" value="Unassembled WGS sequence"/>
</dbReference>